<reference evidence="1" key="1">
    <citation type="submission" date="2019-03" db="EMBL/GenBank/DDBJ databases">
        <authorList>
            <person name="Hao L."/>
        </authorList>
    </citation>
    <scope>NUCLEOTIDE SEQUENCE</scope>
</reference>
<proteinExistence type="predicted"/>
<name>A0A485M243_9ZZZZ</name>
<evidence type="ECO:0000313" key="1">
    <source>
        <dbReference type="EMBL" id="VFU15399.1"/>
    </source>
</evidence>
<dbReference type="AlphaFoldDB" id="A0A485M243"/>
<sequence>MFSVDLTAEEKDVLHNMLSNYVSDLRMEIADTDRQDFREMIKKQKEILQKIIDALEK</sequence>
<organism evidence="1">
    <name type="scientific">anaerobic digester metagenome</name>
    <dbReference type="NCBI Taxonomy" id="1263854"/>
    <lineage>
        <taxon>unclassified sequences</taxon>
        <taxon>metagenomes</taxon>
        <taxon>ecological metagenomes</taxon>
    </lineage>
</organism>
<dbReference type="EMBL" id="CAADRM010000105">
    <property type="protein sequence ID" value="VFU15399.1"/>
    <property type="molecule type" value="Genomic_DNA"/>
</dbReference>
<accession>A0A485M243</accession>
<protein>
    <submittedName>
        <fullName evidence="1">Uncharacterized protein</fullName>
    </submittedName>
</protein>
<gene>
    <name evidence="1" type="ORF">SCFA_410049</name>
</gene>